<protein>
    <submittedName>
        <fullName evidence="1">Uncharacterized protein</fullName>
    </submittedName>
</protein>
<sequence length="551" mass="64021">MKIMSFNMRGWGNSAKRRRLSLLLKSGVYDMCLLQETKRISFDDCMIHNLWGHNDIEWVFKESRGLSSGMLSVWNKDLFSFRYSFSGDSYLSVCVEWKNGLLYIINVYSPCNMSGKRKLWSDLINLKLNNEPGEWCLGGDFNSVTKVGERKGCNGAAGQSERAEFSQFIDAFELVDLPLVCKKFTWFNSDGSAMSWLDRFLLSEGFIEKGNFTNQWVGDRDISDHCPIWLSCSNLNWGPKPFKFNNCWLQHPDFFEFVKQTWENMDIQGKKAFVLKEKLRKMKDNLKVWNREVFGILDLNIDKTVKELNEVEEVLANGLNDPITTNPSELVTKFWEQLHFKENLIHQKSRTKWIQEGDSNTRYFHACIKGRRRRNQIVFLKKGNSLIQGVAEIKEEVKDHFSRHFTKEWSSRPFLQVIAFDTLSADDNALLLEPFEEEEVKETIWSCDGSKSPGPDGFNLIFFKVCWPIVKYDVMAFLREFHASVCLPKVVTASFLTVIPKKDHPQDLFDYRPICLIGSLYKILSKLLANRLKRVLGKVISNFQSAFLPHR</sequence>
<gene>
    <name evidence="1" type="ORF">MILVUS5_LOCUS36721</name>
</gene>
<proteinExistence type="predicted"/>
<reference evidence="1" key="1">
    <citation type="submission" date="2023-10" db="EMBL/GenBank/DDBJ databases">
        <authorList>
            <person name="Rodriguez Cubillos JULIANA M."/>
            <person name="De Vega J."/>
        </authorList>
    </citation>
    <scope>NUCLEOTIDE SEQUENCE</scope>
</reference>
<name>A0ACB0LXJ0_TRIPR</name>
<comment type="caution">
    <text evidence="1">The sequence shown here is derived from an EMBL/GenBank/DDBJ whole genome shotgun (WGS) entry which is preliminary data.</text>
</comment>
<keyword evidence="2" id="KW-1185">Reference proteome</keyword>
<organism evidence="1 2">
    <name type="scientific">Trifolium pratense</name>
    <name type="common">Red clover</name>
    <dbReference type="NCBI Taxonomy" id="57577"/>
    <lineage>
        <taxon>Eukaryota</taxon>
        <taxon>Viridiplantae</taxon>
        <taxon>Streptophyta</taxon>
        <taxon>Embryophyta</taxon>
        <taxon>Tracheophyta</taxon>
        <taxon>Spermatophyta</taxon>
        <taxon>Magnoliopsida</taxon>
        <taxon>eudicotyledons</taxon>
        <taxon>Gunneridae</taxon>
        <taxon>Pentapetalae</taxon>
        <taxon>rosids</taxon>
        <taxon>fabids</taxon>
        <taxon>Fabales</taxon>
        <taxon>Fabaceae</taxon>
        <taxon>Papilionoideae</taxon>
        <taxon>50 kb inversion clade</taxon>
        <taxon>NPAAA clade</taxon>
        <taxon>Hologalegina</taxon>
        <taxon>IRL clade</taxon>
        <taxon>Trifolieae</taxon>
        <taxon>Trifolium</taxon>
    </lineage>
</organism>
<evidence type="ECO:0000313" key="2">
    <source>
        <dbReference type="Proteomes" id="UP001177021"/>
    </source>
</evidence>
<evidence type="ECO:0000313" key="1">
    <source>
        <dbReference type="EMBL" id="CAJ2673212.1"/>
    </source>
</evidence>
<dbReference type="EMBL" id="CASHSV030000716">
    <property type="protein sequence ID" value="CAJ2673212.1"/>
    <property type="molecule type" value="Genomic_DNA"/>
</dbReference>
<accession>A0ACB0LXJ0</accession>
<dbReference type="Proteomes" id="UP001177021">
    <property type="component" value="Unassembled WGS sequence"/>
</dbReference>